<keyword evidence="1" id="KW-1133">Transmembrane helix</keyword>
<name>A0A0F9RB26_9ZZZZ</name>
<dbReference type="AlphaFoldDB" id="A0A0F9RB26"/>
<evidence type="ECO:0000256" key="1">
    <source>
        <dbReference type="SAM" id="Phobius"/>
    </source>
</evidence>
<keyword evidence="1" id="KW-0472">Membrane</keyword>
<proteinExistence type="predicted"/>
<organism evidence="2">
    <name type="scientific">marine sediment metagenome</name>
    <dbReference type="NCBI Taxonomy" id="412755"/>
    <lineage>
        <taxon>unclassified sequences</taxon>
        <taxon>metagenomes</taxon>
        <taxon>ecological metagenomes</taxon>
    </lineage>
</organism>
<evidence type="ECO:0000313" key="2">
    <source>
        <dbReference type="EMBL" id="KKN53705.1"/>
    </source>
</evidence>
<feature type="transmembrane region" description="Helical" evidence="1">
    <location>
        <begin position="12"/>
        <end position="34"/>
    </location>
</feature>
<protein>
    <submittedName>
        <fullName evidence="2">Uncharacterized protein</fullName>
    </submittedName>
</protein>
<dbReference type="EMBL" id="LAZR01000959">
    <property type="protein sequence ID" value="KKN53705.1"/>
    <property type="molecule type" value="Genomic_DNA"/>
</dbReference>
<accession>A0A0F9RB26</accession>
<keyword evidence="1" id="KW-0812">Transmembrane</keyword>
<sequence length="171" mass="18870">MTDQQEKNTIVYAITAMLIAVMLGLLVSSLWGLASDDNAKLRQSLIPLAQTKEPQTQEQTKLGAEALKRNRAKAAARVKAEARPKHDECSAYTMAQDFVTSRLKCPSTAKWPGFWAGVSYSEITFHLGGGKYRISSYLDAQNGFGAMVRVNFICVVEHVGGSRWRLVSLTM</sequence>
<gene>
    <name evidence="2" type="ORF">LCGC14_0599600</name>
</gene>
<reference evidence="2" key="1">
    <citation type="journal article" date="2015" name="Nature">
        <title>Complex archaea that bridge the gap between prokaryotes and eukaryotes.</title>
        <authorList>
            <person name="Spang A."/>
            <person name="Saw J.H."/>
            <person name="Jorgensen S.L."/>
            <person name="Zaremba-Niedzwiedzka K."/>
            <person name="Martijn J."/>
            <person name="Lind A.E."/>
            <person name="van Eijk R."/>
            <person name="Schleper C."/>
            <person name="Guy L."/>
            <person name="Ettema T.J."/>
        </authorList>
    </citation>
    <scope>NUCLEOTIDE SEQUENCE</scope>
</reference>
<comment type="caution">
    <text evidence="2">The sequence shown here is derived from an EMBL/GenBank/DDBJ whole genome shotgun (WGS) entry which is preliminary data.</text>
</comment>